<dbReference type="PANTHER" id="PTHR43378:SF2">
    <property type="entry name" value="UDP-3-O-ACYLGLUCOSAMINE N-ACYLTRANSFERASE 1, MITOCHONDRIAL-RELATED"/>
    <property type="match status" value="1"/>
</dbReference>
<dbReference type="Pfam" id="PF00132">
    <property type="entry name" value="Hexapep"/>
    <property type="match status" value="2"/>
</dbReference>
<name>A0A381RQ11_9ZZZZ</name>
<proteinExistence type="inferred from homology"/>
<accession>A0A381RQ11</accession>
<evidence type="ECO:0000313" key="8">
    <source>
        <dbReference type="EMBL" id="SUZ93058.1"/>
    </source>
</evidence>
<dbReference type="InterPro" id="IPR011004">
    <property type="entry name" value="Trimer_LpxA-like_sf"/>
</dbReference>
<dbReference type="SUPFAM" id="SSF51161">
    <property type="entry name" value="Trimeric LpxA-like enzymes"/>
    <property type="match status" value="1"/>
</dbReference>
<dbReference type="InterPro" id="IPR020573">
    <property type="entry name" value="UDP_GlcNAc_AcTrfase_non-rep"/>
</dbReference>
<dbReference type="CDD" id="cd03352">
    <property type="entry name" value="LbH_LpxD"/>
    <property type="match status" value="1"/>
</dbReference>
<dbReference type="InterPro" id="IPR007691">
    <property type="entry name" value="LpxD"/>
</dbReference>
<keyword evidence="5" id="KW-0443">Lipid metabolism</keyword>
<evidence type="ECO:0000256" key="1">
    <source>
        <dbReference type="ARBA" id="ARBA00022516"/>
    </source>
</evidence>
<reference evidence="8" key="1">
    <citation type="submission" date="2018-05" db="EMBL/GenBank/DDBJ databases">
        <authorList>
            <person name="Lanie J.A."/>
            <person name="Ng W.-L."/>
            <person name="Kazmierczak K.M."/>
            <person name="Andrzejewski T.M."/>
            <person name="Davidsen T.M."/>
            <person name="Wayne K.J."/>
            <person name="Tettelin H."/>
            <person name="Glass J.I."/>
            <person name="Rusch D."/>
            <person name="Podicherti R."/>
            <person name="Tsui H.-C.T."/>
            <person name="Winkler M.E."/>
        </authorList>
    </citation>
    <scope>NUCLEOTIDE SEQUENCE</scope>
</reference>
<evidence type="ECO:0000256" key="5">
    <source>
        <dbReference type="ARBA" id="ARBA00023098"/>
    </source>
</evidence>
<dbReference type="GO" id="GO:0016020">
    <property type="term" value="C:membrane"/>
    <property type="evidence" value="ECO:0007669"/>
    <property type="project" value="GOC"/>
</dbReference>
<feature type="domain" description="UDP-3-O-[3-hydroxymyristoyl] glucosamine N-acyltransferase non-repeat region" evidence="7">
    <location>
        <begin position="20"/>
        <end position="85"/>
    </location>
</feature>
<evidence type="ECO:0000256" key="4">
    <source>
        <dbReference type="ARBA" id="ARBA00022737"/>
    </source>
</evidence>
<gene>
    <name evidence="8" type="ORF">METZ01_LOCUS45912</name>
</gene>
<dbReference type="InterPro" id="IPR001451">
    <property type="entry name" value="Hexapep"/>
</dbReference>
<evidence type="ECO:0000256" key="6">
    <source>
        <dbReference type="ARBA" id="ARBA00023315"/>
    </source>
</evidence>
<dbReference type="GO" id="GO:0016410">
    <property type="term" value="F:N-acyltransferase activity"/>
    <property type="evidence" value="ECO:0007669"/>
    <property type="project" value="InterPro"/>
</dbReference>
<sequence>MTKLKELSLLVDGALVGNPDLEITGVSEVKNGIPGTITFVNYPKYKQYLNTTEASAVLTGKDENLDDMNGIISDNPTVAFSKILNHFAPKGDDTAGIHKTAVIDDSAVIGKNVAIGPFTVIERNVQIGDDVRIGPQCTVGIGSSIAGGCELKSLVVIYEGCKIGSDVLIHSGTVIGCDGYGFATEGGVHMKIPQIGGVEIGDDVEIGGNCAIDRGTIGNTVIGEGSKLDNLVHIAHNVIIGKGCLLTAQTAVAGSSVIGDYVAFGGKASVAGHLEVGSHAQLAAKSGVTKSLPGNETYAGMPARKISKKNKQDALFSRLPKMVKQLKALEERLAQLEKNG</sequence>
<evidence type="ECO:0000259" key="7">
    <source>
        <dbReference type="Pfam" id="PF04613"/>
    </source>
</evidence>
<dbReference type="EMBL" id="UINC01002114">
    <property type="protein sequence ID" value="SUZ93058.1"/>
    <property type="molecule type" value="Genomic_DNA"/>
</dbReference>
<dbReference type="AlphaFoldDB" id="A0A381RQ11"/>
<keyword evidence="1" id="KW-0444">Lipid biosynthesis</keyword>
<dbReference type="Gene3D" id="3.40.1390.10">
    <property type="entry name" value="MurE/MurF, N-terminal domain"/>
    <property type="match status" value="1"/>
</dbReference>
<dbReference type="HAMAP" id="MF_00523">
    <property type="entry name" value="LpxD"/>
    <property type="match status" value="1"/>
</dbReference>
<keyword evidence="2" id="KW-0441">Lipid A biosynthesis</keyword>
<keyword evidence="4" id="KW-0677">Repeat</keyword>
<dbReference type="NCBIfam" id="TIGR01853">
    <property type="entry name" value="lipid_A_lpxD"/>
    <property type="match status" value="1"/>
</dbReference>
<dbReference type="PANTHER" id="PTHR43378">
    <property type="entry name" value="UDP-3-O-ACYLGLUCOSAMINE N-ACYLTRANSFERASE"/>
    <property type="match status" value="1"/>
</dbReference>
<evidence type="ECO:0000256" key="2">
    <source>
        <dbReference type="ARBA" id="ARBA00022556"/>
    </source>
</evidence>
<dbReference type="GO" id="GO:0009245">
    <property type="term" value="P:lipid A biosynthetic process"/>
    <property type="evidence" value="ECO:0007669"/>
    <property type="project" value="UniProtKB-KW"/>
</dbReference>
<dbReference type="Gene3D" id="2.160.10.10">
    <property type="entry name" value="Hexapeptide repeat proteins"/>
    <property type="match status" value="1"/>
</dbReference>
<evidence type="ECO:0000256" key="3">
    <source>
        <dbReference type="ARBA" id="ARBA00022679"/>
    </source>
</evidence>
<organism evidence="8">
    <name type="scientific">marine metagenome</name>
    <dbReference type="NCBI Taxonomy" id="408172"/>
    <lineage>
        <taxon>unclassified sequences</taxon>
        <taxon>metagenomes</taxon>
        <taxon>ecological metagenomes</taxon>
    </lineage>
</organism>
<dbReference type="Pfam" id="PF04613">
    <property type="entry name" value="LpxD"/>
    <property type="match status" value="1"/>
</dbReference>
<protein>
    <recommendedName>
        <fullName evidence="7">UDP-3-O-[3-hydroxymyristoyl] glucosamine N-acyltransferase non-repeat region domain-containing protein</fullName>
    </recommendedName>
</protein>
<keyword evidence="6" id="KW-0012">Acyltransferase</keyword>
<dbReference type="NCBIfam" id="NF002060">
    <property type="entry name" value="PRK00892.1"/>
    <property type="match status" value="1"/>
</dbReference>
<keyword evidence="3" id="KW-0808">Transferase</keyword>